<reference evidence="1 2" key="2">
    <citation type="submission" date="2019-01" db="EMBL/GenBank/DDBJ databases">
        <title>A chromosome length genome reference of the Java medaka (oryzias javanicus).</title>
        <authorList>
            <person name="Herpin A."/>
            <person name="Takehana Y."/>
            <person name="Naruse K."/>
            <person name="Ansai S."/>
            <person name="Kawaguchi M."/>
        </authorList>
    </citation>
    <scope>NUCLEOTIDE SEQUENCE [LARGE SCALE GENOMIC DNA]</scope>
    <source>
        <strain evidence="1">RS831</strain>
        <tissue evidence="1">Whole body</tissue>
    </source>
</reference>
<dbReference type="AlphaFoldDB" id="A0A3S2LU91"/>
<gene>
    <name evidence="1" type="ORF">OJAV_G00169080</name>
</gene>
<organism evidence="1 2">
    <name type="scientific">Oryzias javanicus</name>
    <name type="common">Javanese ricefish</name>
    <name type="synonym">Aplocheilus javanicus</name>
    <dbReference type="NCBI Taxonomy" id="123683"/>
    <lineage>
        <taxon>Eukaryota</taxon>
        <taxon>Metazoa</taxon>
        <taxon>Chordata</taxon>
        <taxon>Craniata</taxon>
        <taxon>Vertebrata</taxon>
        <taxon>Euteleostomi</taxon>
        <taxon>Actinopterygii</taxon>
        <taxon>Neopterygii</taxon>
        <taxon>Teleostei</taxon>
        <taxon>Neoteleostei</taxon>
        <taxon>Acanthomorphata</taxon>
        <taxon>Ovalentaria</taxon>
        <taxon>Atherinomorphae</taxon>
        <taxon>Beloniformes</taxon>
        <taxon>Adrianichthyidae</taxon>
        <taxon>Oryziinae</taxon>
        <taxon>Oryzias</taxon>
    </lineage>
</organism>
<accession>A0A3S2LU91</accession>
<evidence type="ECO:0000313" key="2">
    <source>
        <dbReference type="Proteomes" id="UP000283210"/>
    </source>
</evidence>
<dbReference type="EMBL" id="CM012453">
    <property type="protein sequence ID" value="RVE61287.1"/>
    <property type="molecule type" value="Genomic_DNA"/>
</dbReference>
<sequence length="104" mass="12283">MSSVLYLRDFISERLTAAAEEIFSEFEKTIVQYEEQLDRQRRLLDVSWKPPAELQPAGFEEQITPQKQVFINDDPEEEIPNIKEEQIQLKFGFRARLHDRTASL</sequence>
<protein>
    <submittedName>
        <fullName evidence="1">Uncharacterized protein</fullName>
    </submittedName>
</protein>
<evidence type="ECO:0000313" key="1">
    <source>
        <dbReference type="EMBL" id="RVE61287.1"/>
    </source>
</evidence>
<name>A0A3S2LU91_ORYJA</name>
<dbReference type="Proteomes" id="UP000283210">
    <property type="component" value="Chromosome 17"/>
</dbReference>
<keyword evidence="2" id="KW-1185">Reference proteome</keyword>
<dbReference type="OrthoDB" id="654211at2759"/>
<proteinExistence type="predicted"/>
<reference evidence="1 2" key="1">
    <citation type="submission" date="2018-11" db="EMBL/GenBank/DDBJ databases">
        <authorList>
            <person name="Lopez-Roques C."/>
            <person name="Donnadieu C."/>
            <person name="Bouchez O."/>
            <person name="Klopp C."/>
            <person name="Cabau C."/>
            <person name="Zahm M."/>
        </authorList>
    </citation>
    <scope>NUCLEOTIDE SEQUENCE [LARGE SCALE GENOMIC DNA]</scope>
    <source>
        <strain evidence="1">RS831</strain>
        <tissue evidence="1">Whole body</tissue>
    </source>
</reference>